<sequence>MEGDNASIASDVPKLIIVRPRKDLAAETAHEPYACMGIVFGSWRGGDGIGGGVELREMRWQHNRSDDHGTRTGRRHDRELDLEWRKLELPPKGDPRTREWANHGHHFRVSRATRRRRVDQKELDRAFTNTSSFVRRSIFKKRENSKRARGNGRV</sequence>
<evidence type="ECO:0000313" key="2">
    <source>
        <dbReference type="Proteomes" id="UP001472677"/>
    </source>
</evidence>
<dbReference type="Proteomes" id="UP001472677">
    <property type="component" value="Unassembled WGS sequence"/>
</dbReference>
<keyword evidence="2" id="KW-1185">Reference proteome</keyword>
<organism evidence="1 2">
    <name type="scientific">Hibiscus sabdariffa</name>
    <name type="common">roselle</name>
    <dbReference type="NCBI Taxonomy" id="183260"/>
    <lineage>
        <taxon>Eukaryota</taxon>
        <taxon>Viridiplantae</taxon>
        <taxon>Streptophyta</taxon>
        <taxon>Embryophyta</taxon>
        <taxon>Tracheophyta</taxon>
        <taxon>Spermatophyta</taxon>
        <taxon>Magnoliopsida</taxon>
        <taxon>eudicotyledons</taxon>
        <taxon>Gunneridae</taxon>
        <taxon>Pentapetalae</taxon>
        <taxon>rosids</taxon>
        <taxon>malvids</taxon>
        <taxon>Malvales</taxon>
        <taxon>Malvaceae</taxon>
        <taxon>Malvoideae</taxon>
        <taxon>Hibiscus</taxon>
    </lineage>
</organism>
<accession>A0ABR2B8D8</accession>
<comment type="caution">
    <text evidence="1">The sequence shown here is derived from an EMBL/GenBank/DDBJ whole genome shotgun (WGS) entry which is preliminary data.</text>
</comment>
<reference evidence="1 2" key="1">
    <citation type="journal article" date="2024" name="G3 (Bethesda)">
        <title>Genome assembly of Hibiscus sabdariffa L. provides insights into metabolisms of medicinal natural products.</title>
        <authorList>
            <person name="Kim T."/>
        </authorList>
    </citation>
    <scope>NUCLEOTIDE SEQUENCE [LARGE SCALE GENOMIC DNA]</scope>
    <source>
        <strain evidence="1">TK-2024</strain>
        <tissue evidence="1">Old leaves</tissue>
    </source>
</reference>
<dbReference type="EMBL" id="JBBPBM010000153">
    <property type="protein sequence ID" value="KAK8503272.1"/>
    <property type="molecule type" value="Genomic_DNA"/>
</dbReference>
<proteinExistence type="predicted"/>
<name>A0ABR2B8D8_9ROSI</name>
<gene>
    <name evidence="1" type="ORF">V6N12_034670</name>
</gene>
<protein>
    <submittedName>
        <fullName evidence="1">Uncharacterized protein</fullName>
    </submittedName>
</protein>
<evidence type="ECO:0000313" key="1">
    <source>
        <dbReference type="EMBL" id="KAK8503272.1"/>
    </source>
</evidence>